<organism evidence="1 2">
    <name type="scientific">Candidatus Methylumidiphilus alinenensis</name>
    <dbReference type="NCBI Taxonomy" id="2202197"/>
    <lineage>
        <taxon>Bacteria</taxon>
        <taxon>Pseudomonadati</taxon>
        <taxon>Pseudomonadota</taxon>
        <taxon>Gammaproteobacteria</taxon>
        <taxon>Methylococcales</taxon>
        <taxon>Candidatus Methylumidiphilus</taxon>
    </lineage>
</organism>
<proteinExistence type="predicted"/>
<dbReference type="AlphaFoldDB" id="A0A2W4QT01"/>
<sequence>MPDSLTLHCIAKRHSGYWSARCLDFTLYAVGETFDEAKAKLDAQIMEYLYDAIDGEDREFAPQLLLRRAPLRDWVEYYAIFAMTRFKWLSRIAYPKLIDLALPPPPYRHA</sequence>
<evidence type="ECO:0000313" key="1">
    <source>
        <dbReference type="EMBL" id="PZN75231.1"/>
    </source>
</evidence>
<reference evidence="1 2" key="1">
    <citation type="journal article" date="2018" name="Aquat. Microb. Ecol.">
        <title>Gammaproteobacterial methanotrophs dominate.</title>
        <authorList>
            <person name="Rissanen A.J."/>
            <person name="Saarenheimo J."/>
            <person name="Tiirola M."/>
            <person name="Peura S."/>
            <person name="Aalto S.L."/>
            <person name="Karvinen A."/>
            <person name="Nykanen H."/>
        </authorList>
    </citation>
    <scope>NUCLEOTIDE SEQUENCE [LARGE SCALE GENOMIC DNA]</scope>
    <source>
        <strain evidence="1">AMbin10</strain>
    </source>
</reference>
<gene>
    <name evidence="1" type="ORF">DM484_19195</name>
</gene>
<evidence type="ECO:0000313" key="2">
    <source>
        <dbReference type="Proteomes" id="UP000249396"/>
    </source>
</evidence>
<protein>
    <submittedName>
        <fullName evidence="1">DUF1902 domain-containing protein</fullName>
    </submittedName>
</protein>
<dbReference type="EMBL" id="QJPH01000394">
    <property type="protein sequence ID" value="PZN75231.1"/>
    <property type="molecule type" value="Genomic_DNA"/>
</dbReference>
<accession>A0A2W4QT01</accession>
<dbReference type="Proteomes" id="UP000249396">
    <property type="component" value="Unassembled WGS sequence"/>
</dbReference>
<name>A0A2W4QT01_9GAMM</name>
<comment type="caution">
    <text evidence="1">The sequence shown here is derived from an EMBL/GenBank/DDBJ whole genome shotgun (WGS) entry which is preliminary data.</text>
</comment>